<comment type="caution">
    <text evidence="1">The sequence shown here is derived from an EMBL/GenBank/DDBJ whole genome shotgun (WGS) entry which is preliminary data.</text>
</comment>
<sequence>MLSASIRSYSEASGSLVNLEKSQALWTLDTDPSYDLLQFAKASTHIKILGVNFGNMDSNSSSLWVNSIRYWILPFAESWVRGGSLKRRRWTGDHLPQYLDYGLKCVRRWGLEKSYIESSTRRDLYAHVCRTFFYSPLALRDCVTTTLQESLRFLNWKRLPPKLFDVTWLSLHSWLFVRGNLKHLSLSDRNCPLVCQQEETMEHFICDCWGGRKIWEEVSANLKIPRLRTLKYPDIIYGVPSTVSNIDRETMYIIISVIKYYHWHMRTRVSLHNELFDHTTTAGQEYNYYQGFKLEEANLHIPGAFCEKRSLPKLEDCWVQPGPAAWKASPNQGFKLEEANLHIPGAFWEKRSLPKLKDRWVQPGPAAWKASPNQGFKLEEANLHIPGAFWEKRSLPKLEDRWVQPGPAAWKASPNQGFKLEEANLHIPGAFWEKRSLPKLEDRWVQPGPAAWKASPNQGFKLEEANLHIPGAFWEKRSLPKLEDRWVQPGPAAWKASPNQGFKLEEANLHIPGAFWEKRSLPKLEDRCVQPGPAAWKASPNPRAIRICL</sequence>
<keyword evidence="2" id="KW-1185">Reference proteome</keyword>
<evidence type="ECO:0008006" key="3">
    <source>
        <dbReference type="Google" id="ProtNLM"/>
    </source>
</evidence>
<dbReference type="Proteomes" id="UP001176940">
    <property type="component" value="Unassembled WGS sequence"/>
</dbReference>
<dbReference type="EMBL" id="CAUEEQ010040063">
    <property type="protein sequence ID" value="CAJ0955383.1"/>
    <property type="molecule type" value="Genomic_DNA"/>
</dbReference>
<evidence type="ECO:0000313" key="2">
    <source>
        <dbReference type="Proteomes" id="UP001176940"/>
    </source>
</evidence>
<proteinExistence type="predicted"/>
<organism evidence="1 2">
    <name type="scientific">Ranitomeya imitator</name>
    <name type="common">mimic poison frog</name>
    <dbReference type="NCBI Taxonomy" id="111125"/>
    <lineage>
        <taxon>Eukaryota</taxon>
        <taxon>Metazoa</taxon>
        <taxon>Chordata</taxon>
        <taxon>Craniata</taxon>
        <taxon>Vertebrata</taxon>
        <taxon>Euteleostomi</taxon>
        <taxon>Amphibia</taxon>
        <taxon>Batrachia</taxon>
        <taxon>Anura</taxon>
        <taxon>Neobatrachia</taxon>
        <taxon>Hyloidea</taxon>
        <taxon>Dendrobatidae</taxon>
        <taxon>Dendrobatinae</taxon>
        <taxon>Ranitomeya</taxon>
    </lineage>
</organism>
<protein>
    <recommendedName>
        <fullName evidence="3">Reverse transcriptase zinc-binding domain-containing protein</fullName>
    </recommendedName>
</protein>
<evidence type="ECO:0000313" key="1">
    <source>
        <dbReference type="EMBL" id="CAJ0955383.1"/>
    </source>
</evidence>
<accession>A0ABN9M414</accession>
<reference evidence="1" key="1">
    <citation type="submission" date="2023-07" db="EMBL/GenBank/DDBJ databases">
        <authorList>
            <person name="Stuckert A."/>
        </authorList>
    </citation>
    <scope>NUCLEOTIDE SEQUENCE</scope>
</reference>
<name>A0ABN9M414_9NEOB</name>
<gene>
    <name evidence="1" type="ORF">RIMI_LOCUS15111392</name>
</gene>